<comment type="similarity">
    <text evidence="1 2">Belongs to the actin-binding proteins ADF family. GMF subfamily.</text>
</comment>
<dbReference type="GO" id="GO:0071933">
    <property type="term" value="F:Arp2/3 complex binding"/>
    <property type="evidence" value="ECO:0007669"/>
    <property type="project" value="EnsemblFungi"/>
</dbReference>
<sequence>MVIQILDLIDRIKQEIRPEDDQVYTKMDDLAESLPDSSPRFILLSYPLTLPSGRPSVPYSLLYYLPENCSPTTRMMYAGAVEAMRNTAEVNRVIEVMDETDVIEIESRLMSSE</sequence>
<dbReference type="PROSITE" id="PS51263">
    <property type="entry name" value="ADF_H"/>
    <property type="match status" value="1"/>
</dbReference>
<accession>A0A232LSL3</accession>
<protein>
    <recommendedName>
        <fullName evidence="3">ADF-H domain-containing protein</fullName>
    </recommendedName>
</protein>
<name>A0A232LSL3_9EURO</name>
<dbReference type="GO" id="GO:0030479">
    <property type="term" value="C:actin cortical patch"/>
    <property type="evidence" value="ECO:0007669"/>
    <property type="project" value="EnsemblFungi"/>
</dbReference>
<comment type="subcellular location">
    <subcellularLocation>
        <location evidence="2">Cytoplasm</location>
    </subcellularLocation>
    <subcellularLocation>
        <location evidence="2">Nucleus</location>
    </subcellularLocation>
</comment>
<dbReference type="GO" id="GO:0034316">
    <property type="term" value="P:negative regulation of Arp2/3 complex-mediated actin nucleation"/>
    <property type="evidence" value="ECO:0007669"/>
    <property type="project" value="EnsemblFungi"/>
</dbReference>
<dbReference type="EMBL" id="NPHW01005083">
    <property type="protein sequence ID" value="OXV07119.1"/>
    <property type="molecule type" value="Genomic_DNA"/>
</dbReference>
<evidence type="ECO:0000256" key="1">
    <source>
        <dbReference type="ARBA" id="ARBA00010055"/>
    </source>
</evidence>
<organism evidence="4 5">
    <name type="scientific">Elaphomyces granulatus</name>
    <dbReference type="NCBI Taxonomy" id="519963"/>
    <lineage>
        <taxon>Eukaryota</taxon>
        <taxon>Fungi</taxon>
        <taxon>Dikarya</taxon>
        <taxon>Ascomycota</taxon>
        <taxon>Pezizomycotina</taxon>
        <taxon>Eurotiomycetes</taxon>
        <taxon>Eurotiomycetidae</taxon>
        <taxon>Eurotiales</taxon>
        <taxon>Elaphomycetaceae</taxon>
        <taxon>Elaphomyces</taxon>
    </lineage>
</organism>
<dbReference type="Proteomes" id="UP000243515">
    <property type="component" value="Unassembled WGS sequence"/>
</dbReference>
<dbReference type="Pfam" id="PF00241">
    <property type="entry name" value="Cofilin_ADF"/>
    <property type="match status" value="1"/>
</dbReference>
<gene>
    <name evidence="4" type="ORF">Egran_05116</name>
</gene>
<dbReference type="GO" id="GO:0005634">
    <property type="term" value="C:nucleus"/>
    <property type="evidence" value="ECO:0007669"/>
    <property type="project" value="UniProtKB-SubCell"/>
</dbReference>
<dbReference type="Gene3D" id="3.40.20.10">
    <property type="entry name" value="Severin"/>
    <property type="match status" value="1"/>
</dbReference>
<dbReference type="OrthoDB" id="3919494at2759"/>
<dbReference type="SUPFAM" id="SSF55753">
    <property type="entry name" value="Actin depolymerizing proteins"/>
    <property type="match status" value="1"/>
</dbReference>
<dbReference type="InterPro" id="IPR011171">
    <property type="entry name" value="GMF"/>
</dbReference>
<keyword evidence="2" id="KW-0539">Nucleus</keyword>
<keyword evidence="5" id="KW-1185">Reference proteome</keyword>
<dbReference type="PIRSF" id="PIRSF001788">
    <property type="entry name" value="GMF-beta"/>
    <property type="match status" value="1"/>
</dbReference>
<evidence type="ECO:0000259" key="3">
    <source>
        <dbReference type="PROSITE" id="PS51263"/>
    </source>
</evidence>
<comment type="caution">
    <text evidence="4">The sequence shown here is derived from an EMBL/GenBank/DDBJ whole genome shotgun (WGS) entry which is preliminary data.</text>
</comment>
<reference evidence="4 5" key="1">
    <citation type="journal article" date="2015" name="Environ. Microbiol.">
        <title>Metagenome sequence of Elaphomyces granulatus from sporocarp tissue reveals Ascomycota ectomycorrhizal fingerprints of genome expansion and a Proteobacteria-rich microbiome.</title>
        <authorList>
            <person name="Quandt C.A."/>
            <person name="Kohler A."/>
            <person name="Hesse C.N."/>
            <person name="Sharpton T.J."/>
            <person name="Martin F."/>
            <person name="Spatafora J.W."/>
        </authorList>
    </citation>
    <scope>NUCLEOTIDE SEQUENCE [LARGE SCALE GENOMIC DNA]</scope>
    <source>
        <strain evidence="4 5">OSC145934</strain>
    </source>
</reference>
<keyword evidence="2" id="KW-0963">Cytoplasm</keyword>
<dbReference type="PANTHER" id="PTHR11249:SF2">
    <property type="entry name" value="GLIA MATURATION FACTOR"/>
    <property type="match status" value="1"/>
</dbReference>
<proteinExistence type="inferred from homology"/>
<evidence type="ECO:0000313" key="4">
    <source>
        <dbReference type="EMBL" id="OXV07119.1"/>
    </source>
</evidence>
<dbReference type="GO" id="GO:0071846">
    <property type="term" value="P:actin filament debranching"/>
    <property type="evidence" value="ECO:0007669"/>
    <property type="project" value="EnsemblFungi"/>
</dbReference>
<dbReference type="GO" id="GO:0003779">
    <property type="term" value="F:actin binding"/>
    <property type="evidence" value="ECO:0007669"/>
    <property type="project" value="InterPro"/>
</dbReference>
<feature type="domain" description="ADF-H" evidence="3">
    <location>
        <begin position="1"/>
        <end position="113"/>
    </location>
</feature>
<dbReference type="AlphaFoldDB" id="A0A232LSL3"/>
<dbReference type="PANTHER" id="PTHR11249">
    <property type="entry name" value="GLIAL FACTOR NATURATION FACTOR"/>
    <property type="match status" value="1"/>
</dbReference>
<evidence type="ECO:0000256" key="2">
    <source>
        <dbReference type="PIRNR" id="PIRNR001788"/>
    </source>
</evidence>
<evidence type="ECO:0000313" key="5">
    <source>
        <dbReference type="Proteomes" id="UP000243515"/>
    </source>
</evidence>
<dbReference type="InterPro" id="IPR002108">
    <property type="entry name" value="ADF-H"/>
</dbReference>
<dbReference type="InterPro" id="IPR029006">
    <property type="entry name" value="ADF-H/Gelsolin-like_dom_sf"/>
</dbReference>
<dbReference type="SMART" id="SM00102">
    <property type="entry name" value="ADF"/>
    <property type="match status" value="1"/>
</dbReference>